<accession>A0A6B0TZP1</accession>
<evidence type="ECO:0000313" key="2">
    <source>
        <dbReference type="EMBL" id="MXU83441.1"/>
    </source>
</evidence>
<dbReference type="AlphaFoldDB" id="A0A6B0TZP1"/>
<evidence type="ECO:0000256" key="1">
    <source>
        <dbReference type="SAM" id="MobiDB-lite"/>
    </source>
</evidence>
<reference evidence="2" key="1">
    <citation type="submission" date="2019-12" db="EMBL/GenBank/DDBJ databases">
        <title>An insight into the sialome of adult female Ixodes ricinus ticks feeding for 6 days.</title>
        <authorList>
            <person name="Perner J."/>
            <person name="Ribeiro J.M.C."/>
        </authorList>
    </citation>
    <scope>NUCLEOTIDE SEQUENCE</scope>
    <source>
        <strain evidence="2">Semi-engorged</strain>
        <tissue evidence="2">Salivary glands</tissue>
    </source>
</reference>
<sequence>MSSTCSGLGGGGVRALSACTTAGGAAAGTVPGRGGPRSPPGVPLGRSCSTRGGARDPRESCFGLLEVVDSAGMHW</sequence>
<dbReference type="EMBL" id="GIFC01001358">
    <property type="protein sequence ID" value="MXU83441.1"/>
    <property type="molecule type" value="Transcribed_RNA"/>
</dbReference>
<proteinExistence type="predicted"/>
<protein>
    <submittedName>
        <fullName evidence="2">Putative secreted protein</fullName>
    </submittedName>
</protein>
<name>A0A6B0TZP1_IXORI</name>
<feature type="region of interest" description="Disordered" evidence="1">
    <location>
        <begin position="24"/>
        <end position="57"/>
    </location>
</feature>
<organism evidence="2">
    <name type="scientific">Ixodes ricinus</name>
    <name type="common">Common tick</name>
    <name type="synonym">Acarus ricinus</name>
    <dbReference type="NCBI Taxonomy" id="34613"/>
    <lineage>
        <taxon>Eukaryota</taxon>
        <taxon>Metazoa</taxon>
        <taxon>Ecdysozoa</taxon>
        <taxon>Arthropoda</taxon>
        <taxon>Chelicerata</taxon>
        <taxon>Arachnida</taxon>
        <taxon>Acari</taxon>
        <taxon>Parasitiformes</taxon>
        <taxon>Ixodida</taxon>
        <taxon>Ixodoidea</taxon>
        <taxon>Ixodidae</taxon>
        <taxon>Ixodinae</taxon>
        <taxon>Ixodes</taxon>
    </lineage>
</organism>